<protein>
    <recommendedName>
        <fullName evidence="2">Phage gp6-like head-tail connector protein</fullName>
    </recommendedName>
</protein>
<organism evidence="1">
    <name type="scientific">marine sediment metagenome</name>
    <dbReference type="NCBI Taxonomy" id="412755"/>
    <lineage>
        <taxon>unclassified sequences</taxon>
        <taxon>metagenomes</taxon>
        <taxon>ecological metagenomes</taxon>
    </lineage>
</organism>
<dbReference type="AlphaFoldDB" id="X1F6D5"/>
<feature type="non-terminal residue" evidence="1">
    <location>
        <position position="173"/>
    </location>
</feature>
<evidence type="ECO:0000313" key="1">
    <source>
        <dbReference type="EMBL" id="GAH24944.1"/>
    </source>
</evidence>
<gene>
    <name evidence="1" type="ORF">S03H2_09601</name>
</gene>
<proteinExistence type="predicted"/>
<evidence type="ECO:0008006" key="2">
    <source>
        <dbReference type="Google" id="ProtNLM"/>
    </source>
</evidence>
<name>X1F6D5_9ZZZZ</name>
<comment type="caution">
    <text evidence="1">The sequence shown here is derived from an EMBL/GenBank/DDBJ whole genome shotgun (WGS) entry which is preliminary data.</text>
</comment>
<sequence>MTLESNALVTLARQKVYLKEESTDNDTILEMLINGVSSFFDLFAERTTLREQAYSKVLLDGNGKNRLYVPDFPINSISVLKESDVELTEDTDFYVYSRHNQGYLKRNGGLWLAGQKNIDLSYSAGFKIVEKIYFDTGITEPAVGDTLQGATAEGVITKIVITAGKWGGTIKAS</sequence>
<dbReference type="EMBL" id="BARU01004930">
    <property type="protein sequence ID" value="GAH24944.1"/>
    <property type="molecule type" value="Genomic_DNA"/>
</dbReference>
<reference evidence="1" key="1">
    <citation type="journal article" date="2014" name="Front. Microbiol.">
        <title>High frequency of phylogenetically diverse reductive dehalogenase-homologous genes in deep subseafloor sedimentary metagenomes.</title>
        <authorList>
            <person name="Kawai M."/>
            <person name="Futagami T."/>
            <person name="Toyoda A."/>
            <person name="Takaki Y."/>
            <person name="Nishi S."/>
            <person name="Hori S."/>
            <person name="Arai W."/>
            <person name="Tsubouchi T."/>
            <person name="Morono Y."/>
            <person name="Uchiyama I."/>
            <person name="Ito T."/>
            <person name="Fujiyama A."/>
            <person name="Inagaki F."/>
            <person name="Takami H."/>
        </authorList>
    </citation>
    <scope>NUCLEOTIDE SEQUENCE</scope>
    <source>
        <strain evidence="1">Expedition CK06-06</strain>
    </source>
</reference>
<accession>X1F6D5</accession>